<feature type="transmembrane region" description="Helical" evidence="1">
    <location>
        <begin position="79"/>
        <end position="99"/>
    </location>
</feature>
<dbReference type="EMBL" id="AXDY01000004">
    <property type="protein sequence ID" value="ERS93580.1"/>
    <property type="molecule type" value="Genomic_DNA"/>
</dbReference>
<keyword evidence="3" id="KW-1185">Reference proteome</keyword>
<accession>A0ABN0PDM6</accession>
<comment type="caution">
    <text evidence="2">The sequence shown here is derived from an EMBL/GenBank/DDBJ whole genome shotgun (WGS) entry which is preliminary data.</text>
</comment>
<evidence type="ECO:0000313" key="3">
    <source>
        <dbReference type="Proteomes" id="UP000017131"/>
    </source>
</evidence>
<protein>
    <submittedName>
        <fullName evidence="2">Uncharacterized protein</fullName>
    </submittedName>
</protein>
<organism evidence="2 3">
    <name type="scientific">Staphylococcus simulans UMC-CNS-990</name>
    <dbReference type="NCBI Taxonomy" id="1405498"/>
    <lineage>
        <taxon>Bacteria</taxon>
        <taxon>Bacillati</taxon>
        <taxon>Bacillota</taxon>
        <taxon>Bacilli</taxon>
        <taxon>Bacillales</taxon>
        <taxon>Staphylococcaceae</taxon>
        <taxon>Staphylococcus</taxon>
    </lineage>
</organism>
<keyword evidence="1" id="KW-1133">Transmembrane helix</keyword>
<evidence type="ECO:0000313" key="2">
    <source>
        <dbReference type="EMBL" id="ERS93580.1"/>
    </source>
</evidence>
<dbReference type="RefSeq" id="WP_023015336.1">
    <property type="nucleotide sequence ID" value="NZ_AXDY01000004.1"/>
</dbReference>
<gene>
    <name evidence="2" type="ORF">SSIM_05115</name>
</gene>
<name>A0ABN0PDM6_STASI</name>
<keyword evidence="1" id="KW-0812">Transmembrane</keyword>
<dbReference type="Proteomes" id="UP000017131">
    <property type="component" value="Unassembled WGS sequence"/>
</dbReference>
<evidence type="ECO:0000256" key="1">
    <source>
        <dbReference type="SAM" id="Phobius"/>
    </source>
</evidence>
<proteinExistence type="predicted"/>
<keyword evidence="1" id="KW-0472">Membrane</keyword>
<sequence length="142" mass="16817">MLLVSILLMFIFVIFLVQAYTAFLTFKTKNITFRQSWFYFALPIYSLFIHLFMAYKLFKKHDFKKGFKMIGFSFTKYNIFLNFLSGIILEEIIVLETYGQSDLISKKDTDKEVSKSEREKTILEKLLKRPFITADQVAPIYS</sequence>
<reference evidence="2 3" key="1">
    <citation type="journal article" date="2013" name="Genome Announc.">
        <title>Draft Genome Sequence of Staphylococcus simulans UMC-CNS-990, Isolated from a Case of Chronic Bovine Mastitis.</title>
        <authorList>
            <person name="Calcutt M.J."/>
            <person name="Foecking M.F."/>
            <person name="Hsieh H.Y."/>
            <person name="Perry J."/>
            <person name="Stewart G.C."/>
            <person name="Middleton J.R."/>
        </authorList>
    </citation>
    <scope>NUCLEOTIDE SEQUENCE [LARGE SCALE GENOMIC DNA]</scope>
    <source>
        <strain evidence="2 3">UMC-CNS-990</strain>
    </source>
</reference>
<feature type="transmembrane region" description="Helical" evidence="1">
    <location>
        <begin position="37"/>
        <end position="58"/>
    </location>
</feature>